<proteinExistence type="predicted"/>
<dbReference type="InterPro" id="IPR011990">
    <property type="entry name" value="TPR-like_helical_dom_sf"/>
</dbReference>
<keyword evidence="2" id="KW-1185">Reference proteome</keyword>
<dbReference type="Proteomes" id="UP001497516">
    <property type="component" value="Chromosome 8"/>
</dbReference>
<reference evidence="1 2" key="1">
    <citation type="submission" date="2024-04" db="EMBL/GenBank/DDBJ databases">
        <authorList>
            <person name="Fracassetti M."/>
        </authorList>
    </citation>
    <scope>NUCLEOTIDE SEQUENCE [LARGE SCALE GENOMIC DNA]</scope>
</reference>
<dbReference type="GO" id="GO:0009451">
    <property type="term" value="P:RNA modification"/>
    <property type="evidence" value="ECO:0007669"/>
    <property type="project" value="InterPro"/>
</dbReference>
<sequence length="144" mass="15653">METENVMPDNITFVAALSACAHMGMDGGGRGEAETLFSLMVEKYAMKPIMEHYACMVNLYGRTGLIGTAYDFVIGTMALEAGPTVWDALLHACCVKIGEVGSEHNFELLVEICSDGGRMEDAERVGRRMMVDRGLSMQGVQHSP</sequence>
<name>A0AAV2G3R0_9ROSI</name>
<dbReference type="InterPro" id="IPR046960">
    <property type="entry name" value="PPR_At4g14850-like_plant"/>
</dbReference>
<organism evidence="1 2">
    <name type="scientific">Linum trigynum</name>
    <dbReference type="NCBI Taxonomy" id="586398"/>
    <lineage>
        <taxon>Eukaryota</taxon>
        <taxon>Viridiplantae</taxon>
        <taxon>Streptophyta</taxon>
        <taxon>Embryophyta</taxon>
        <taxon>Tracheophyta</taxon>
        <taxon>Spermatophyta</taxon>
        <taxon>Magnoliopsida</taxon>
        <taxon>eudicotyledons</taxon>
        <taxon>Gunneridae</taxon>
        <taxon>Pentapetalae</taxon>
        <taxon>rosids</taxon>
        <taxon>fabids</taxon>
        <taxon>Malpighiales</taxon>
        <taxon>Linaceae</taxon>
        <taxon>Linum</taxon>
    </lineage>
</organism>
<accession>A0AAV2G3R0</accession>
<evidence type="ECO:0000313" key="2">
    <source>
        <dbReference type="Proteomes" id="UP001497516"/>
    </source>
</evidence>
<dbReference type="EMBL" id="OZ034821">
    <property type="protein sequence ID" value="CAL1405181.1"/>
    <property type="molecule type" value="Genomic_DNA"/>
</dbReference>
<dbReference type="AlphaFoldDB" id="A0AAV2G3R0"/>
<protein>
    <recommendedName>
        <fullName evidence="3">Pentatricopeptide repeat-containing protein</fullName>
    </recommendedName>
</protein>
<dbReference type="Gene3D" id="1.25.40.10">
    <property type="entry name" value="Tetratricopeptide repeat domain"/>
    <property type="match status" value="1"/>
</dbReference>
<dbReference type="GO" id="GO:0003723">
    <property type="term" value="F:RNA binding"/>
    <property type="evidence" value="ECO:0007669"/>
    <property type="project" value="InterPro"/>
</dbReference>
<gene>
    <name evidence="1" type="ORF">LTRI10_LOCUS44984</name>
</gene>
<dbReference type="PANTHER" id="PTHR47926:SF515">
    <property type="entry name" value="UMP-CMP KINASE"/>
    <property type="match status" value="1"/>
</dbReference>
<evidence type="ECO:0008006" key="3">
    <source>
        <dbReference type="Google" id="ProtNLM"/>
    </source>
</evidence>
<evidence type="ECO:0000313" key="1">
    <source>
        <dbReference type="EMBL" id="CAL1405181.1"/>
    </source>
</evidence>
<dbReference type="PANTHER" id="PTHR47926">
    <property type="entry name" value="PENTATRICOPEPTIDE REPEAT-CONTAINING PROTEIN"/>
    <property type="match status" value="1"/>
</dbReference>